<reference evidence="4 5" key="1">
    <citation type="submission" date="2015-10" db="EMBL/GenBank/DDBJ databases">
        <title>Draft genome sequence of Streptomyces longwoodensis DSM 41677, type strain for the species Streptomyces longwoodensis.</title>
        <authorList>
            <person name="Ruckert C."/>
            <person name="Winkler A."/>
            <person name="Kalinowski J."/>
            <person name="Kampfer P."/>
            <person name="Glaeser S."/>
        </authorList>
    </citation>
    <scope>NUCLEOTIDE SEQUENCE [LARGE SCALE GENOMIC DNA]</scope>
    <source>
        <strain evidence="4 5">DSM 41677</strain>
    </source>
</reference>
<keyword evidence="2" id="KW-0472">Membrane</keyword>
<feature type="compositionally biased region" description="Pro residues" evidence="1">
    <location>
        <begin position="87"/>
        <end position="100"/>
    </location>
</feature>
<keyword evidence="2" id="KW-0812">Transmembrane</keyword>
<dbReference type="STRING" id="68231.AQJ30_03205"/>
<dbReference type="AlphaFoldDB" id="A0A101R3B6"/>
<feature type="domain" description="HTH cro/C1-type" evidence="3">
    <location>
        <begin position="21"/>
        <end position="63"/>
    </location>
</feature>
<dbReference type="EMBL" id="LMWS01000005">
    <property type="protein sequence ID" value="KUN40925.1"/>
    <property type="molecule type" value="Genomic_DNA"/>
</dbReference>
<feature type="region of interest" description="Disordered" evidence="1">
    <location>
        <begin position="550"/>
        <end position="589"/>
    </location>
</feature>
<dbReference type="RefSeq" id="WP_067228294.1">
    <property type="nucleotide sequence ID" value="NZ_KQ948549.1"/>
</dbReference>
<evidence type="ECO:0000259" key="3">
    <source>
        <dbReference type="PROSITE" id="PS50943"/>
    </source>
</evidence>
<sequence>MARFAWELRQLRTHAGAPSYRELARRAHYAASTLAEATKGSRLPTLDVAVALAEACGGDREEWAARWHAAAARGRAEARHARERPQPARPAAPRCPYPGPRPCTADDAPYFFGREEPLRRLVGMVTAGEAPGPVVLTGPSGSGRTSLLHAGLLPALGPDWHHLALTPSPDPLAELVRAVAALSDDAQSGALREEFSRDPGALQRALGGLLRRRPPGTRVLLTVDALDDVFARSVPAAERDAFLAQLAQATRAGDDRLRVVVVLRSGARLPDALAEGAARLPLEPMGAEEVRRAVVGPAEAAGLTVEPALLDALVTDLAGRPGAPALLSAALRRTWARRTDDVLRLSAHRAAGDAGATVTAGADRAYDAAPPDERRLLRALFLRLTAPGDGTDDTPRRVDRDELRGLAPRDELDRLLGALAAARVVVLGEDTVEPAHPALVTAWPRLRHWLADDRDGLRTHRRLTGATAHWCASGRHPGALYRGARLATARSWARRHPDDLSTRERAFLSASRAAERRRRWAVALLVAVASVLAALAGALALHALLTDHDTTHGRRGGAGTVAGVPSRAAHGVPVRPAPDNTVARTRQPL</sequence>
<dbReference type="PROSITE" id="PS50943">
    <property type="entry name" value="HTH_CROC1"/>
    <property type="match status" value="1"/>
</dbReference>
<dbReference type="Gene3D" id="1.10.260.40">
    <property type="entry name" value="lambda repressor-like DNA-binding domains"/>
    <property type="match status" value="1"/>
</dbReference>
<proteinExistence type="predicted"/>
<evidence type="ECO:0000313" key="5">
    <source>
        <dbReference type="Proteomes" id="UP000053271"/>
    </source>
</evidence>
<feature type="compositionally biased region" description="Basic and acidic residues" evidence="1">
    <location>
        <begin position="75"/>
        <end position="86"/>
    </location>
</feature>
<evidence type="ECO:0000256" key="2">
    <source>
        <dbReference type="SAM" id="Phobius"/>
    </source>
</evidence>
<dbReference type="InterPro" id="IPR010982">
    <property type="entry name" value="Lambda_DNA-bd_dom_sf"/>
</dbReference>
<comment type="caution">
    <text evidence="4">The sequence shown here is derived from an EMBL/GenBank/DDBJ whole genome shotgun (WGS) entry which is preliminary data.</text>
</comment>
<keyword evidence="5" id="KW-1185">Reference proteome</keyword>
<organism evidence="4 5">
    <name type="scientific">Streptomyces longwoodensis</name>
    <dbReference type="NCBI Taxonomy" id="68231"/>
    <lineage>
        <taxon>Bacteria</taxon>
        <taxon>Bacillati</taxon>
        <taxon>Actinomycetota</taxon>
        <taxon>Actinomycetes</taxon>
        <taxon>Kitasatosporales</taxon>
        <taxon>Streptomycetaceae</taxon>
        <taxon>Streptomyces</taxon>
    </lineage>
</organism>
<dbReference type="InterPro" id="IPR049052">
    <property type="entry name" value="nSTAND1"/>
</dbReference>
<evidence type="ECO:0000313" key="4">
    <source>
        <dbReference type="EMBL" id="KUN40925.1"/>
    </source>
</evidence>
<dbReference type="InterPro" id="IPR001387">
    <property type="entry name" value="Cro/C1-type_HTH"/>
</dbReference>
<feature type="region of interest" description="Disordered" evidence="1">
    <location>
        <begin position="75"/>
        <end position="100"/>
    </location>
</feature>
<dbReference type="SUPFAM" id="SSF52540">
    <property type="entry name" value="P-loop containing nucleoside triphosphate hydrolases"/>
    <property type="match status" value="1"/>
</dbReference>
<dbReference type="InterPro" id="IPR027417">
    <property type="entry name" value="P-loop_NTPase"/>
</dbReference>
<dbReference type="CDD" id="cd00093">
    <property type="entry name" value="HTH_XRE"/>
    <property type="match status" value="1"/>
</dbReference>
<dbReference type="Proteomes" id="UP000053271">
    <property type="component" value="Unassembled WGS sequence"/>
</dbReference>
<evidence type="ECO:0000256" key="1">
    <source>
        <dbReference type="SAM" id="MobiDB-lite"/>
    </source>
</evidence>
<dbReference type="Pfam" id="PF20703">
    <property type="entry name" value="nSTAND1"/>
    <property type="match status" value="1"/>
</dbReference>
<protein>
    <recommendedName>
        <fullName evidence="3">HTH cro/C1-type domain-containing protein</fullName>
    </recommendedName>
</protein>
<gene>
    <name evidence="4" type="ORF">AQJ30_03205</name>
</gene>
<feature type="transmembrane region" description="Helical" evidence="2">
    <location>
        <begin position="520"/>
        <end position="545"/>
    </location>
</feature>
<dbReference type="SUPFAM" id="SSF47413">
    <property type="entry name" value="lambda repressor-like DNA-binding domains"/>
    <property type="match status" value="1"/>
</dbReference>
<dbReference type="GeneID" id="91423632"/>
<dbReference type="SMART" id="SM00530">
    <property type="entry name" value="HTH_XRE"/>
    <property type="match status" value="1"/>
</dbReference>
<name>A0A101R3B6_9ACTN</name>
<keyword evidence="2" id="KW-1133">Transmembrane helix</keyword>
<accession>A0A101R3B6</accession>
<dbReference type="GO" id="GO:0003677">
    <property type="term" value="F:DNA binding"/>
    <property type="evidence" value="ECO:0007669"/>
    <property type="project" value="InterPro"/>
</dbReference>